<evidence type="ECO:0000313" key="3">
    <source>
        <dbReference type="Proteomes" id="UP000265520"/>
    </source>
</evidence>
<proteinExistence type="predicted"/>
<feature type="region of interest" description="Disordered" evidence="1">
    <location>
        <begin position="174"/>
        <end position="212"/>
    </location>
</feature>
<organism evidence="2 3">
    <name type="scientific">Trifolium medium</name>
    <dbReference type="NCBI Taxonomy" id="97028"/>
    <lineage>
        <taxon>Eukaryota</taxon>
        <taxon>Viridiplantae</taxon>
        <taxon>Streptophyta</taxon>
        <taxon>Embryophyta</taxon>
        <taxon>Tracheophyta</taxon>
        <taxon>Spermatophyta</taxon>
        <taxon>Magnoliopsida</taxon>
        <taxon>eudicotyledons</taxon>
        <taxon>Gunneridae</taxon>
        <taxon>Pentapetalae</taxon>
        <taxon>rosids</taxon>
        <taxon>fabids</taxon>
        <taxon>Fabales</taxon>
        <taxon>Fabaceae</taxon>
        <taxon>Papilionoideae</taxon>
        <taxon>50 kb inversion clade</taxon>
        <taxon>NPAAA clade</taxon>
        <taxon>Hologalegina</taxon>
        <taxon>IRL clade</taxon>
        <taxon>Trifolieae</taxon>
        <taxon>Trifolium</taxon>
    </lineage>
</organism>
<dbReference type="PANTHER" id="PTHR34427:SF5">
    <property type="entry name" value="DUF4283 DOMAIN-CONTAINING PROTEIN"/>
    <property type="match status" value="1"/>
</dbReference>
<sequence>MKILMEGFQDVKATMLGIDKILLSSPKEGGVTRAYEADKKWWEKNFSDIKAWSSIQKPRGRRIWVRIFGAPPHAWGWECFNRIICRIGKLIHLDGQTVRQDRLDVARAQIAVTSWDFVDEIQDIKVNEELFVIRVVEERFGEVDLGVTRKMDEEVFSDGSTAEDYLSEVEGCCDGDGRVQDSDGESDGGGEEGRTIPATGGGRTCPDGKSGGSLAIQVEGGRVPMVSSASQVEGGRVLMAIPASSLASPVRPTTDLDSDEGRMISDADLHGGFEEHRSVSDSGGGLKILGHYPKDINSEHSSDTIQKGSVDGEGFNKKGDDEFVLTEAAIVVVGGDKDEKEREALIYANNARLKLCWSVEEDINHVTKVDMGHGPSGAGGLGLASTNNKNK</sequence>
<evidence type="ECO:0000313" key="2">
    <source>
        <dbReference type="EMBL" id="MCH88045.1"/>
    </source>
</evidence>
<feature type="non-terminal residue" evidence="2">
    <location>
        <position position="391"/>
    </location>
</feature>
<dbReference type="AlphaFoldDB" id="A0A392MLT4"/>
<reference evidence="2 3" key="1">
    <citation type="journal article" date="2018" name="Front. Plant Sci.">
        <title>Red Clover (Trifolium pratense) and Zigzag Clover (T. medium) - A Picture of Genomic Similarities and Differences.</title>
        <authorList>
            <person name="Dluhosova J."/>
            <person name="Istvanek J."/>
            <person name="Nedelnik J."/>
            <person name="Repkova J."/>
        </authorList>
    </citation>
    <scope>NUCLEOTIDE SEQUENCE [LARGE SCALE GENOMIC DNA]</scope>
    <source>
        <strain evidence="3">cv. 10/8</strain>
        <tissue evidence="2">Leaf</tissue>
    </source>
</reference>
<gene>
    <name evidence="2" type="ORF">A2U01_0008926</name>
</gene>
<keyword evidence="3" id="KW-1185">Reference proteome</keyword>
<protein>
    <submittedName>
        <fullName evidence="2">Uncharacterized protein</fullName>
    </submittedName>
</protein>
<dbReference type="PANTHER" id="PTHR34427">
    <property type="entry name" value="DUF4283 DOMAIN PROTEIN"/>
    <property type="match status" value="1"/>
</dbReference>
<dbReference type="Proteomes" id="UP000265520">
    <property type="component" value="Unassembled WGS sequence"/>
</dbReference>
<comment type="caution">
    <text evidence="2">The sequence shown here is derived from an EMBL/GenBank/DDBJ whole genome shotgun (WGS) entry which is preliminary data.</text>
</comment>
<accession>A0A392MLT4</accession>
<dbReference type="EMBL" id="LXQA010013399">
    <property type="protein sequence ID" value="MCH88045.1"/>
    <property type="molecule type" value="Genomic_DNA"/>
</dbReference>
<evidence type="ECO:0000256" key="1">
    <source>
        <dbReference type="SAM" id="MobiDB-lite"/>
    </source>
</evidence>
<name>A0A392MLT4_9FABA</name>
<feature type="region of interest" description="Disordered" evidence="1">
    <location>
        <begin position="372"/>
        <end position="391"/>
    </location>
</feature>